<reference evidence="16" key="1">
    <citation type="submission" date="2023-07" db="EMBL/GenBank/DDBJ databases">
        <authorList>
            <person name="Yue Y."/>
        </authorList>
    </citation>
    <scope>NUCLEOTIDE SEQUENCE [LARGE SCALE GENOMIC DNA]</scope>
    <source>
        <strain evidence="16">D23</strain>
    </source>
</reference>
<protein>
    <recommendedName>
        <fullName evidence="3 12">Pyruvate kinase</fullName>
        <ecNumber evidence="3 12">2.7.1.40</ecNumber>
    </recommendedName>
</protein>
<name>A0ABS7XM67_9FLAO</name>
<keyword evidence="11" id="KW-0670">Pyruvate</keyword>
<gene>
    <name evidence="15" type="ORF">LBU54_00760</name>
</gene>
<dbReference type="EC" id="2.7.1.40" evidence="3 12"/>
<proteinExistence type="inferred from homology"/>
<dbReference type="InterPro" id="IPR015793">
    <property type="entry name" value="Pyrv_Knase_brl"/>
</dbReference>
<evidence type="ECO:0000256" key="4">
    <source>
        <dbReference type="ARBA" id="ARBA00022679"/>
    </source>
</evidence>
<keyword evidence="9 12" id="KW-0460">Magnesium</keyword>
<dbReference type="EMBL" id="JAIUJR010000001">
    <property type="protein sequence ID" value="MCA0131095.1"/>
    <property type="molecule type" value="Genomic_DNA"/>
</dbReference>
<dbReference type="InterPro" id="IPR040442">
    <property type="entry name" value="Pyrv_kinase-like_dom_sf"/>
</dbReference>
<evidence type="ECO:0000256" key="10">
    <source>
        <dbReference type="ARBA" id="ARBA00023152"/>
    </source>
</evidence>
<evidence type="ECO:0000256" key="8">
    <source>
        <dbReference type="ARBA" id="ARBA00022840"/>
    </source>
</evidence>
<evidence type="ECO:0000256" key="11">
    <source>
        <dbReference type="ARBA" id="ARBA00023317"/>
    </source>
</evidence>
<evidence type="ECO:0000256" key="12">
    <source>
        <dbReference type="RuleBase" id="RU000504"/>
    </source>
</evidence>
<organism evidence="15 16">
    <name type="scientific">Winogradskyella alexanderae</name>
    <dbReference type="NCBI Taxonomy" id="2877123"/>
    <lineage>
        <taxon>Bacteria</taxon>
        <taxon>Pseudomonadati</taxon>
        <taxon>Bacteroidota</taxon>
        <taxon>Flavobacteriia</taxon>
        <taxon>Flavobacteriales</taxon>
        <taxon>Flavobacteriaceae</taxon>
        <taxon>Winogradskyella</taxon>
    </lineage>
</organism>
<evidence type="ECO:0000256" key="1">
    <source>
        <dbReference type="ARBA" id="ARBA00004997"/>
    </source>
</evidence>
<evidence type="ECO:0000256" key="6">
    <source>
        <dbReference type="ARBA" id="ARBA00022741"/>
    </source>
</evidence>
<dbReference type="PANTHER" id="PTHR11817">
    <property type="entry name" value="PYRUVATE KINASE"/>
    <property type="match status" value="1"/>
</dbReference>
<keyword evidence="8" id="KW-0067">ATP-binding</keyword>
<comment type="caution">
    <text evidence="15">The sequence shown here is derived from an EMBL/GenBank/DDBJ whole genome shotgun (WGS) entry which is preliminary data.</text>
</comment>
<keyword evidence="13" id="KW-0175">Coiled coil</keyword>
<keyword evidence="7 12" id="KW-0418">Kinase</keyword>
<sequence length="515" mass="58774">MDITKLTSELETILNRLENSEYEINNAVKNISPKNKLSAKNLLRYLIVRTFDLRKYHDNLSDLGISSLRTSEGYVYSNLYNVVRNLKLIQGIPINNIEQSVLPIELVGYKKSKKLLKKNTNKLFKRKQKKHFAEIMVTLPEDASKNRSIISKMANKGMEIARINLGHGNIESWTQMVKYIKEINNKTSHNIKIYMDLSGPKFRTSNIEIRDDNGRLRDKINIRKEEHIVLTKRNTKGKKSVFNKNDEQLEKGEIGVLLHEIIDAIKVGDLVFFDDGMIKAKAIAKTNEDVELKIINCYKSKLSSQKGINIPNSKYELPALTDKDIEYLPFVCKHADLVGYSFVRTKEDVRYLYNELNKLNAGNLGIIFKIENAEAFENLPSILIEGMKREHIGVMIARGDLAVEVGFERISEIQNEILWICEAAHVPVIWATQVLENLAKTGVPTRAEISDATLGAHAECIMLNKGPYINKAIKTLEDILVRMEAHSFKRKNAMRPLNIAIKAMDQLMEPQELLV</sequence>
<dbReference type="Proteomes" id="UP001198901">
    <property type="component" value="Unassembled WGS sequence"/>
</dbReference>
<keyword evidence="4 12" id="KW-0808">Transferase</keyword>
<dbReference type="InterPro" id="IPR001697">
    <property type="entry name" value="Pyr_Knase"/>
</dbReference>
<evidence type="ECO:0000256" key="13">
    <source>
        <dbReference type="SAM" id="Coils"/>
    </source>
</evidence>
<accession>A0ABS7XM67</accession>
<evidence type="ECO:0000256" key="7">
    <source>
        <dbReference type="ARBA" id="ARBA00022777"/>
    </source>
</evidence>
<keyword evidence="5" id="KW-0479">Metal-binding</keyword>
<evidence type="ECO:0000256" key="3">
    <source>
        <dbReference type="ARBA" id="ARBA00012142"/>
    </source>
</evidence>
<feature type="domain" description="Pyruvate kinase barrel" evidence="14">
    <location>
        <begin position="135"/>
        <end position="464"/>
    </location>
</feature>
<dbReference type="RefSeq" id="WP_224524099.1">
    <property type="nucleotide sequence ID" value="NZ_JAIUJR010000001.1"/>
</dbReference>
<keyword evidence="10 12" id="KW-0324">Glycolysis</keyword>
<dbReference type="SUPFAM" id="SSF51621">
    <property type="entry name" value="Phosphoenolpyruvate/pyruvate domain"/>
    <property type="match status" value="1"/>
</dbReference>
<comment type="similarity">
    <text evidence="2 12">Belongs to the pyruvate kinase family.</text>
</comment>
<dbReference type="SUPFAM" id="SSF50800">
    <property type="entry name" value="PK beta-barrel domain-like"/>
    <property type="match status" value="1"/>
</dbReference>
<evidence type="ECO:0000256" key="5">
    <source>
        <dbReference type="ARBA" id="ARBA00022723"/>
    </source>
</evidence>
<evidence type="ECO:0000256" key="9">
    <source>
        <dbReference type="ARBA" id="ARBA00022842"/>
    </source>
</evidence>
<dbReference type="InterPro" id="IPR015813">
    <property type="entry name" value="Pyrv/PenolPyrv_kinase-like_dom"/>
</dbReference>
<comment type="catalytic activity">
    <reaction evidence="12">
        <text>pyruvate + ATP = phosphoenolpyruvate + ADP + H(+)</text>
        <dbReference type="Rhea" id="RHEA:18157"/>
        <dbReference type="ChEBI" id="CHEBI:15361"/>
        <dbReference type="ChEBI" id="CHEBI:15378"/>
        <dbReference type="ChEBI" id="CHEBI:30616"/>
        <dbReference type="ChEBI" id="CHEBI:58702"/>
        <dbReference type="ChEBI" id="CHEBI:456216"/>
        <dbReference type="EC" id="2.7.1.40"/>
    </reaction>
</comment>
<evidence type="ECO:0000313" key="15">
    <source>
        <dbReference type="EMBL" id="MCA0131095.1"/>
    </source>
</evidence>
<evidence type="ECO:0000259" key="14">
    <source>
        <dbReference type="Pfam" id="PF00224"/>
    </source>
</evidence>
<dbReference type="InterPro" id="IPR015806">
    <property type="entry name" value="Pyrv_Knase_insert_dom_sf"/>
</dbReference>
<keyword evidence="16" id="KW-1185">Reference proteome</keyword>
<evidence type="ECO:0000313" key="16">
    <source>
        <dbReference type="Proteomes" id="UP001198901"/>
    </source>
</evidence>
<comment type="pathway">
    <text evidence="1 12">Carbohydrate degradation; glycolysis; pyruvate from D-glyceraldehyde 3-phosphate: step 5/5.</text>
</comment>
<keyword evidence="6" id="KW-0547">Nucleotide-binding</keyword>
<dbReference type="InterPro" id="IPR011037">
    <property type="entry name" value="Pyrv_Knase-like_insert_dom_sf"/>
</dbReference>
<dbReference type="Gene3D" id="2.40.33.10">
    <property type="entry name" value="PK beta-barrel domain-like"/>
    <property type="match status" value="1"/>
</dbReference>
<evidence type="ECO:0000256" key="2">
    <source>
        <dbReference type="ARBA" id="ARBA00008663"/>
    </source>
</evidence>
<dbReference type="Gene3D" id="3.20.20.60">
    <property type="entry name" value="Phosphoenolpyruvate-binding domains"/>
    <property type="match status" value="1"/>
</dbReference>
<feature type="coiled-coil region" evidence="13">
    <location>
        <begin position="3"/>
        <end position="30"/>
    </location>
</feature>
<dbReference type="PRINTS" id="PR01050">
    <property type="entry name" value="PYRUVTKNASE"/>
</dbReference>
<dbReference type="Pfam" id="PF00224">
    <property type="entry name" value="PK"/>
    <property type="match status" value="1"/>
</dbReference>